<dbReference type="SUPFAM" id="SSF46548">
    <property type="entry name" value="alpha-helical ferredoxin"/>
    <property type="match status" value="1"/>
</dbReference>
<evidence type="ECO:0000256" key="2">
    <source>
        <dbReference type="ARBA" id="ARBA00030119"/>
    </source>
</evidence>
<dbReference type="Gene3D" id="1.10.1060.10">
    <property type="entry name" value="Alpha-helical ferredoxin"/>
    <property type="match status" value="1"/>
</dbReference>
<dbReference type="Gene3D" id="3.50.50.60">
    <property type="entry name" value="FAD/NAD(P)-binding domain"/>
    <property type="match status" value="2"/>
</dbReference>
<dbReference type="Pfam" id="PF14691">
    <property type="entry name" value="Fer4_20"/>
    <property type="match status" value="1"/>
</dbReference>
<organism evidence="6">
    <name type="scientific">marine metagenome</name>
    <dbReference type="NCBI Taxonomy" id="408172"/>
    <lineage>
        <taxon>unclassified sequences</taxon>
        <taxon>metagenomes</taxon>
        <taxon>ecological metagenomes</taxon>
    </lineage>
</organism>
<name>A0A381SZH4_9ZZZZ</name>
<dbReference type="Pfam" id="PF07992">
    <property type="entry name" value="Pyr_redox_2"/>
    <property type="match status" value="1"/>
</dbReference>
<feature type="domain" description="FAD/NAD(P)-binding" evidence="4">
    <location>
        <begin position="157"/>
        <end position="450"/>
    </location>
</feature>
<dbReference type="GO" id="GO:0051536">
    <property type="term" value="F:iron-sulfur cluster binding"/>
    <property type="evidence" value="ECO:0007669"/>
    <property type="project" value="InterPro"/>
</dbReference>
<dbReference type="InterPro" id="IPR023753">
    <property type="entry name" value="FAD/NAD-binding_dom"/>
</dbReference>
<accession>A0A381SZH4</accession>
<evidence type="ECO:0000313" key="6">
    <source>
        <dbReference type="EMBL" id="SVA08701.1"/>
    </source>
</evidence>
<dbReference type="SUPFAM" id="SSF51971">
    <property type="entry name" value="Nucleotide-binding domain"/>
    <property type="match status" value="1"/>
</dbReference>
<feature type="domain" description="Dihydroprymidine dehydrogenase" evidence="5">
    <location>
        <begin position="35"/>
        <end position="144"/>
    </location>
</feature>
<evidence type="ECO:0000256" key="1">
    <source>
        <dbReference type="ARBA" id="ARBA00023002"/>
    </source>
</evidence>
<proteinExistence type="predicted"/>
<dbReference type="PRINTS" id="PR00469">
    <property type="entry name" value="PNDRDTASEII"/>
</dbReference>
<protein>
    <recommendedName>
        <fullName evidence="3">Dihydrothymine dehydrogenase</fullName>
    </recommendedName>
    <alternativeName>
        <fullName evidence="2">Dihydrouracil dehydrogenase</fullName>
    </alternativeName>
</protein>
<dbReference type="InterPro" id="IPR009051">
    <property type="entry name" value="Helical_ferredxn"/>
</dbReference>
<gene>
    <name evidence="6" type="ORF">METZ01_LOCUS61555</name>
</gene>
<sequence length="465" mass="50596">MVKYFFSEEYMNDKKLANEAMNIKPHRLSKQEIEDNFTDLHPPLSAIEALIEADRCYFCYDAPCTIACPSDIDVPGFIQSIQSDNLTGAADKILSENIFGGMCARDCPTEELCQQACVRNDHEEKPVEIGLLQRYATDSVLNNGVQLFSREEDTGKSIAVVGAGPAGISCAHRLAVLGHKITVYEAKDKLGGLNEYGIAAYKTTDDFAQRELAYILDIGGISIKTGMQLGKEINLEDLQQQYDAVFLGCGLGTVNQLNLDNENISGVVDAVEYIANLRQTSNKDELMVGKNIVVIGGGMTAIDIAVQSKLLGAEQVTIAYRRSKNIMAASEYEQALAKKHDVQIQYNLSPKRLLSVDSNVTAMEFDIMQSQNDGSLIASGENITLKADVIFKAIGQKLVTEGLIENNSLQLKKGRIVVDEHRKTSLAKVWAGGDCVLDGDNLTVSAVQDGKLAAISINETLTQGA</sequence>
<dbReference type="GO" id="GO:0016491">
    <property type="term" value="F:oxidoreductase activity"/>
    <property type="evidence" value="ECO:0007669"/>
    <property type="project" value="UniProtKB-KW"/>
</dbReference>
<evidence type="ECO:0000256" key="3">
    <source>
        <dbReference type="ARBA" id="ARBA00032722"/>
    </source>
</evidence>
<dbReference type="PRINTS" id="PR00368">
    <property type="entry name" value="FADPNR"/>
</dbReference>
<evidence type="ECO:0000259" key="4">
    <source>
        <dbReference type="Pfam" id="PF07992"/>
    </source>
</evidence>
<dbReference type="EMBL" id="UINC01003719">
    <property type="protein sequence ID" value="SVA08701.1"/>
    <property type="molecule type" value="Genomic_DNA"/>
</dbReference>
<dbReference type="PANTHER" id="PTHR43073">
    <property type="entry name" value="DIHYDROPYRIMIDINE DEHYDROGENASE [NADP(+)]"/>
    <property type="match status" value="1"/>
</dbReference>
<evidence type="ECO:0000259" key="5">
    <source>
        <dbReference type="Pfam" id="PF14691"/>
    </source>
</evidence>
<dbReference type="InterPro" id="IPR028261">
    <property type="entry name" value="DPD_II"/>
</dbReference>
<reference evidence="6" key="1">
    <citation type="submission" date="2018-05" db="EMBL/GenBank/DDBJ databases">
        <authorList>
            <person name="Lanie J.A."/>
            <person name="Ng W.-L."/>
            <person name="Kazmierczak K.M."/>
            <person name="Andrzejewski T.M."/>
            <person name="Davidsen T.M."/>
            <person name="Wayne K.J."/>
            <person name="Tettelin H."/>
            <person name="Glass J.I."/>
            <person name="Rusch D."/>
            <person name="Podicherti R."/>
            <person name="Tsui H.-C.T."/>
            <person name="Winkler M.E."/>
        </authorList>
    </citation>
    <scope>NUCLEOTIDE SEQUENCE</scope>
</reference>
<dbReference type="AlphaFoldDB" id="A0A381SZH4"/>
<dbReference type="PANTHER" id="PTHR43073:SF2">
    <property type="entry name" value="DIHYDROPYRIMIDINE DEHYDROGENASE [NADP(+)]"/>
    <property type="match status" value="1"/>
</dbReference>
<dbReference type="InterPro" id="IPR036188">
    <property type="entry name" value="FAD/NAD-bd_sf"/>
</dbReference>
<keyword evidence="1" id="KW-0560">Oxidoreductase</keyword>